<feature type="region of interest" description="Disordered" evidence="1">
    <location>
        <begin position="1"/>
        <end position="158"/>
    </location>
</feature>
<feature type="compositionally biased region" description="Basic and acidic residues" evidence="1">
    <location>
        <begin position="104"/>
        <end position="135"/>
    </location>
</feature>
<dbReference type="OrthoDB" id="3050608at2759"/>
<feature type="compositionally biased region" description="Pro residues" evidence="1">
    <location>
        <begin position="51"/>
        <end position="61"/>
    </location>
</feature>
<organism evidence="2 3">
    <name type="scientific">Macrolepiota fuliginosa MF-IS2</name>
    <dbReference type="NCBI Taxonomy" id="1400762"/>
    <lineage>
        <taxon>Eukaryota</taxon>
        <taxon>Fungi</taxon>
        <taxon>Dikarya</taxon>
        <taxon>Basidiomycota</taxon>
        <taxon>Agaricomycotina</taxon>
        <taxon>Agaricomycetes</taxon>
        <taxon>Agaricomycetidae</taxon>
        <taxon>Agaricales</taxon>
        <taxon>Agaricineae</taxon>
        <taxon>Agaricaceae</taxon>
        <taxon>Macrolepiota</taxon>
    </lineage>
</organism>
<keyword evidence="3" id="KW-1185">Reference proteome</keyword>
<proteinExistence type="predicted"/>
<feature type="compositionally biased region" description="Basic and acidic residues" evidence="1">
    <location>
        <begin position="142"/>
        <end position="158"/>
    </location>
</feature>
<name>A0A9P5WWK1_9AGAR</name>
<comment type="caution">
    <text evidence="2">The sequence shown here is derived from an EMBL/GenBank/DDBJ whole genome shotgun (WGS) entry which is preliminary data.</text>
</comment>
<dbReference type="AlphaFoldDB" id="A0A9P5WWK1"/>
<gene>
    <name evidence="2" type="ORF">P691DRAFT_129854</name>
</gene>
<dbReference type="PANTHER" id="PTHR40462">
    <property type="entry name" value="CHROMOSOME 1, WHOLE GENOME SHOTGUN SEQUENCE"/>
    <property type="match status" value="1"/>
</dbReference>
<accession>A0A9P5WWK1</accession>
<evidence type="ECO:0000313" key="3">
    <source>
        <dbReference type="Proteomes" id="UP000807342"/>
    </source>
</evidence>
<evidence type="ECO:0000313" key="2">
    <source>
        <dbReference type="EMBL" id="KAF9440328.1"/>
    </source>
</evidence>
<protein>
    <submittedName>
        <fullName evidence="2">Uncharacterized protein</fullName>
    </submittedName>
</protein>
<reference evidence="2" key="1">
    <citation type="submission" date="2020-11" db="EMBL/GenBank/DDBJ databases">
        <authorList>
            <consortium name="DOE Joint Genome Institute"/>
            <person name="Ahrendt S."/>
            <person name="Riley R."/>
            <person name="Andreopoulos W."/>
            <person name="Labutti K."/>
            <person name="Pangilinan J."/>
            <person name="Ruiz-Duenas F.J."/>
            <person name="Barrasa J.M."/>
            <person name="Sanchez-Garcia M."/>
            <person name="Camarero S."/>
            <person name="Miyauchi S."/>
            <person name="Serrano A."/>
            <person name="Linde D."/>
            <person name="Babiker R."/>
            <person name="Drula E."/>
            <person name="Ayuso-Fernandez I."/>
            <person name="Pacheco R."/>
            <person name="Padilla G."/>
            <person name="Ferreira P."/>
            <person name="Barriuso J."/>
            <person name="Kellner H."/>
            <person name="Castanera R."/>
            <person name="Alfaro M."/>
            <person name="Ramirez L."/>
            <person name="Pisabarro A.G."/>
            <person name="Kuo A."/>
            <person name="Tritt A."/>
            <person name="Lipzen A."/>
            <person name="He G."/>
            <person name="Yan M."/>
            <person name="Ng V."/>
            <person name="Cullen D."/>
            <person name="Martin F."/>
            <person name="Rosso M.-N."/>
            <person name="Henrissat B."/>
            <person name="Hibbett D."/>
            <person name="Martinez A.T."/>
            <person name="Grigoriev I.V."/>
        </authorList>
    </citation>
    <scope>NUCLEOTIDE SEQUENCE</scope>
    <source>
        <strain evidence="2">MF-IS2</strain>
    </source>
</reference>
<sequence>MDFLKNLAHEGHSGSHDKPHDPAPAAAPQREDSGDNIFEKIGDALKGQKKPPTPPPPPPKPEGLFDKISDVLHGGHHEEPPKPQTLGDKIGSKVNDALGGGARGEAEEGHLDKEHVLKEGQQKDESALEQAKDKQIAGTIRHGFERVTGKELPSHKKE</sequence>
<feature type="compositionally biased region" description="Basic and acidic residues" evidence="1">
    <location>
        <begin position="29"/>
        <end position="43"/>
    </location>
</feature>
<dbReference type="EMBL" id="MU152624">
    <property type="protein sequence ID" value="KAF9440328.1"/>
    <property type="molecule type" value="Genomic_DNA"/>
</dbReference>
<feature type="compositionally biased region" description="Basic and acidic residues" evidence="1">
    <location>
        <begin position="7"/>
        <end position="21"/>
    </location>
</feature>
<dbReference type="PANTHER" id="PTHR40462:SF1">
    <property type="entry name" value="EXPRESSED PROTEIN"/>
    <property type="match status" value="1"/>
</dbReference>
<evidence type="ECO:0000256" key="1">
    <source>
        <dbReference type="SAM" id="MobiDB-lite"/>
    </source>
</evidence>
<dbReference type="Proteomes" id="UP000807342">
    <property type="component" value="Unassembled WGS sequence"/>
</dbReference>
<feature type="compositionally biased region" description="Basic and acidic residues" evidence="1">
    <location>
        <begin position="63"/>
        <end position="81"/>
    </location>
</feature>